<name>A0A9X1HVA3_9BACT</name>
<evidence type="ECO:0000256" key="1">
    <source>
        <dbReference type="ARBA" id="ARBA00001917"/>
    </source>
</evidence>
<proteinExistence type="predicted"/>
<sequence length="186" mass="20882">MLINTNTTLPEVLECIHAELDKAANNAAHPFRFVVLSTIDQNIPVSRYVVLRKVLSGSTIQIFTDSRSDKISQLEKNNHVNLLFFNSEQGLQVSLSGTVAIEGDQSEQYWADVKNRRSYNSILAPGTRIDNPAEAHQWSDPLISEFFAVVTVKPVQIDVLQLNGDHHLRTRFLRGADNWTGSWLAP</sequence>
<accession>A0A9X1HVA3</accession>
<evidence type="ECO:0000256" key="2">
    <source>
        <dbReference type="ARBA" id="ARBA00022630"/>
    </source>
</evidence>
<dbReference type="AlphaFoldDB" id="A0A9X1HVA3"/>
<dbReference type="Proteomes" id="UP001139409">
    <property type="component" value="Unassembled WGS sequence"/>
</dbReference>
<gene>
    <name evidence="6" type="ORF">LDX50_28825</name>
</gene>
<reference evidence="6" key="1">
    <citation type="submission" date="2021-09" db="EMBL/GenBank/DDBJ databases">
        <title>Fulvivirga sp. isolated from coastal sediment.</title>
        <authorList>
            <person name="Yu H."/>
        </authorList>
    </citation>
    <scope>NUCLEOTIDE SEQUENCE</scope>
    <source>
        <strain evidence="6">1062</strain>
    </source>
</reference>
<dbReference type="PANTHER" id="PTHR10851">
    <property type="entry name" value="PYRIDOXINE-5-PHOSPHATE OXIDASE"/>
    <property type="match status" value="1"/>
</dbReference>
<keyword evidence="7" id="KW-1185">Reference proteome</keyword>
<evidence type="ECO:0000256" key="4">
    <source>
        <dbReference type="ARBA" id="ARBA00023002"/>
    </source>
</evidence>
<organism evidence="6 7">
    <name type="scientific">Fulvivirga sedimenti</name>
    <dbReference type="NCBI Taxonomy" id="2879465"/>
    <lineage>
        <taxon>Bacteria</taxon>
        <taxon>Pseudomonadati</taxon>
        <taxon>Bacteroidota</taxon>
        <taxon>Cytophagia</taxon>
        <taxon>Cytophagales</taxon>
        <taxon>Fulvivirgaceae</taxon>
        <taxon>Fulvivirga</taxon>
    </lineage>
</organism>
<dbReference type="GO" id="GO:0004733">
    <property type="term" value="F:pyridoxamine phosphate oxidase activity"/>
    <property type="evidence" value="ECO:0007669"/>
    <property type="project" value="InterPro"/>
</dbReference>
<keyword evidence="2" id="KW-0285">Flavoprotein</keyword>
<dbReference type="RefSeq" id="WP_225699772.1">
    <property type="nucleotide sequence ID" value="NZ_JAIXNE010000007.1"/>
</dbReference>
<evidence type="ECO:0000313" key="6">
    <source>
        <dbReference type="EMBL" id="MCA6078913.1"/>
    </source>
</evidence>
<dbReference type="InterPro" id="IPR024624">
    <property type="entry name" value="Pyridox_Oxase_Alr4036_FMN-bd"/>
</dbReference>
<keyword evidence="3" id="KW-0288">FMN</keyword>
<keyword evidence="4" id="KW-0560">Oxidoreductase</keyword>
<comment type="caution">
    <text evidence="6">The sequence shown here is derived from an EMBL/GenBank/DDBJ whole genome shotgun (WGS) entry which is preliminary data.</text>
</comment>
<dbReference type="SUPFAM" id="SSF50475">
    <property type="entry name" value="FMN-binding split barrel"/>
    <property type="match status" value="1"/>
</dbReference>
<dbReference type="PANTHER" id="PTHR10851:SF3">
    <property type="entry name" value="PYRIDOXINE_PYRIDOXAMINE 5'-PHOSPHATE OXIDASE 2"/>
    <property type="match status" value="1"/>
</dbReference>
<comment type="cofactor">
    <cofactor evidence="1">
        <name>FMN</name>
        <dbReference type="ChEBI" id="CHEBI:58210"/>
    </cofactor>
</comment>
<dbReference type="GO" id="GO:0008615">
    <property type="term" value="P:pyridoxine biosynthetic process"/>
    <property type="evidence" value="ECO:0007669"/>
    <property type="project" value="InterPro"/>
</dbReference>
<dbReference type="Gene3D" id="2.30.110.10">
    <property type="entry name" value="Electron Transport, Fmn-binding Protein, Chain A"/>
    <property type="match status" value="1"/>
</dbReference>
<evidence type="ECO:0000313" key="7">
    <source>
        <dbReference type="Proteomes" id="UP001139409"/>
    </source>
</evidence>
<dbReference type="Pfam" id="PF12766">
    <property type="entry name" value="Pyridox_oxase_2"/>
    <property type="match status" value="1"/>
</dbReference>
<evidence type="ECO:0000259" key="5">
    <source>
        <dbReference type="Pfam" id="PF12766"/>
    </source>
</evidence>
<dbReference type="InterPro" id="IPR000659">
    <property type="entry name" value="Pyridox_Oxase"/>
</dbReference>
<dbReference type="EMBL" id="JAIXNE010000007">
    <property type="protein sequence ID" value="MCA6078913.1"/>
    <property type="molecule type" value="Genomic_DNA"/>
</dbReference>
<evidence type="ECO:0000256" key="3">
    <source>
        <dbReference type="ARBA" id="ARBA00022643"/>
    </source>
</evidence>
<protein>
    <submittedName>
        <fullName evidence="6">Pyridoxamine 5'-phosphate oxidase family protein</fullName>
    </submittedName>
</protein>
<dbReference type="GO" id="GO:0010181">
    <property type="term" value="F:FMN binding"/>
    <property type="evidence" value="ECO:0007669"/>
    <property type="project" value="InterPro"/>
</dbReference>
<dbReference type="InterPro" id="IPR012349">
    <property type="entry name" value="Split_barrel_FMN-bd"/>
</dbReference>
<feature type="domain" description="Pyridoxamine 5'-phosphate oxidase Alr4036 family FMN-binding" evidence="5">
    <location>
        <begin position="20"/>
        <end position="101"/>
    </location>
</feature>